<feature type="transmembrane region" description="Helical" evidence="8">
    <location>
        <begin position="235"/>
        <end position="256"/>
    </location>
</feature>
<dbReference type="PANTHER" id="PTHR48090">
    <property type="entry name" value="UNDECAPRENYL-PHOSPHATE 4-DEOXY-4-FORMAMIDO-L-ARABINOSE TRANSFERASE-RELATED"/>
    <property type="match status" value="1"/>
</dbReference>
<evidence type="ECO:0000256" key="5">
    <source>
        <dbReference type="ARBA" id="ARBA00022985"/>
    </source>
</evidence>
<evidence type="ECO:0000256" key="2">
    <source>
        <dbReference type="ARBA" id="ARBA00022676"/>
    </source>
</evidence>
<organism evidence="10 11">
    <name type="scientific">Mucilaginibacter conchicola</name>
    <dbReference type="NCBI Taxonomy" id="2303333"/>
    <lineage>
        <taxon>Bacteria</taxon>
        <taxon>Pseudomonadati</taxon>
        <taxon>Bacteroidota</taxon>
        <taxon>Sphingobacteriia</taxon>
        <taxon>Sphingobacteriales</taxon>
        <taxon>Sphingobacteriaceae</taxon>
        <taxon>Mucilaginibacter</taxon>
    </lineage>
</organism>
<dbReference type="Gene3D" id="3.90.550.10">
    <property type="entry name" value="Spore Coat Polysaccharide Biosynthesis Protein SpsA, Chain A"/>
    <property type="match status" value="1"/>
</dbReference>
<keyword evidence="6 8" id="KW-1133">Transmembrane helix</keyword>
<protein>
    <submittedName>
        <fullName evidence="10">Glycosyltransferase</fullName>
    </submittedName>
</protein>
<proteinExistence type="predicted"/>
<evidence type="ECO:0000256" key="4">
    <source>
        <dbReference type="ARBA" id="ARBA00022692"/>
    </source>
</evidence>
<evidence type="ECO:0000256" key="7">
    <source>
        <dbReference type="ARBA" id="ARBA00023136"/>
    </source>
</evidence>
<dbReference type="Pfam" id="PF00535">
    <property type="entry name" value="Glycos_transf_2"/>
    <property type="match status" value="1"/>
</dbReference>
<dbReference type="InterPro" id="IPR029044">
    <property type="entry name" value="Nucleotide-diphossugar_trans"/>
</dbReference>
<keyword evidence="1" id="KW-1003">Cell membrane</keyword>
<evidence type="ECO:0000256" key="3">
    <source>
        <dbReference type="ARBA" id="ARBA00022679"/>
    </source>
</evidence>
<dbReference type="CDD" id="cd04187">
    <property type="entry name" value="DPM1_like_bac"/>
    <property type="match status" value="1"/>
</dbReference>
<gene>
    <name evidence="10" type="ORF">D0C36_00545</name>
</gene>
<evidence type="ECO:0000256" key="1">
    <source>
        <dbReference type="ARBA" id="ARBA00022475"/>
    </source>
</evidence>
<keyword evidence="11" id="KW-1185">Reference proteome</keyword>
<evidence type="ECO:0000313" key="11">
    <source>
        <dbReference type="Proteomes" id="UP000264217"/>
    </source>
</evidence>
<dbReference type="Proteomes" id="UP000264217">
    <property type="component" value="Unassembled WGS sequence"/>
</dbReference>
<feature type="domain" description="Glycosyltransferase 2-like" evidence="9">
    <location>
        <begin position="4"/>
        <end position="164"/>
    </location>
</feature>
<dbReference type="SUPFAM" id="SSF53448">
    <property type="entry name" value="Nucleotide-diphospho-sugar transferases"/>
    <property type="match status" value="1"/>
</dbReference>
<comment type="caution">
    <text evidence="10">The sequence shown here is derived from an EMBL/GenBank/DDBJ whole genome shotgun (WGS) entry which is preliminary data.</text>
</comment>
<dbReference type="InterPro" id="IPR001173">
    <property type="entry name" value="Glyco_trans_2-like"/>
</dbReference>
<dbReference type="GO" id="GO:0005886">
    <property type="term" value="C:plasma membrane"/>
    <property type="evidence" value="ECO:0007669"/>
    <property type="project" value="TreeGrafter"/>
</dbReference>
<keyword evidence="7 8" id="KW-0472">Membrane</keyword>
<dbReference type="InterPro" id="IPR050256">
    <property type="entry name" value="Glycosyltransferase_2"/>
</dbReference>
<reference evidence="10 11" key="1">
    <citation type="submission" date="2018-08" db="EMBL/GenBank/DDBJ databases">
        <title>Mucilaginibacter sp. MYSH2.</title>
        <authorList>
            <person name="Seo T."/>
        </authorList>
    </citation>
    <scope>NUCLEOTIDE SEQUENCE [LARGE SCALE GENOMIC DNA]</scope>
    <source>
        <strain evidence="10 11">MYSH2</strain>
    </source>
</reference>
<sequence>MDISVVVPLYNEVESLPELTSWINRVMDENKFTYEIVLIDDGSDDGSWGMIMKLKENNPFIRGFRFRRNYGKSAALNIGFDAARGDVVITMDADLQDSPDEIPELYRRIKEENYDLISGWKAKRYDPLSKTIPTKLFNAATRKMSGINNLHDFNCGLKAYRGAVVKNIEVYGEMHRYIPVLAKWAGFTQIGEQVVEHRARKYGKTKFGWSRFINGFLDLLSIFFVGKFGKRPMHFFGAMGTLSFFAGIVIAVWMLAEKLYLISQHLPYRDVTANPLFYIALVAIILGSQLFLTGFVAELVSRNSHDRNNYQIAETI</sequence>
<dbReference type="AlphaFoldDB" id="A0A372NVY4"/>
<feature type="transmembrane region" description="Helical" evidence="8">
    <location>
        <begin position="208"/>
        <end position="228"/>
    </location>
</feature>
<evidence type="ECO:0000313" key="10">
    <source>
        <dbReference type="EMBL" id="RFZ94084.1"/>
    </source>
</evidence>
<keyword evidence="5" id="KW-0448">Lipopolysaccharide biosynthesis</keyword>
<keyword evidence="4 8" id="KW-0812">Transmembrane</keyword>
<name>A0A372NVY4_9SPHI</name>
<keyword evidence="2" id="KW-0328">Glycosyltransferase</keyword>
<evidence type="ECO:0000256" key="6">
    <source>
        <dbReference type="ARBA" id="ARBA00022989"/>
    </source>
</evidence>
<dbReference type="GO" id="GO:0009103">
    <property type="term" value="P:lipopolysaccharide biosynthetic process"/>
    <property type="evidence" value="ECO:0007669"/>
    <property type="project" value="UniProtKB-KW"/>
</dbReference>
<feature type="transmembrane region" description="Helical" evidence="8">
    <location>
        <begin position="276"/>
        <end position="297"/>
    </location>
</feature>
<dbReference type="RefSeq" id="WP_117389650.1">
    <property type="nucleotide sequence ID" value="NZ_QWDC01000001.1"/>
</dbReference>
<dbReference type="PANTHER" id="PTHR48090:SF3">
    <property type="entry name" value="UNDECAPRENYL-PHOSPHATE 4-DEOXY-4-FORMAMIDO-L-ARABINOSE TRANSFERASE"/>
    <property type="match status" value="1"/>
</dbReference>
<dbReference type="GO" id="GO:0099621">
    <property type="term" value="F:undecaprenyl-phosphate 4-deoxy-4-formamido-L-arabinose transferase activity"/>
    <property type="evidence" value="ECO:0007669"/>
    <property type="project" value="TreeGrafter"/>
</dbReference>
<accession>A0A372NVY4</accession>
<evidence type="ECO:0000256" key="8">
    <source>
        <dbReference type="SAM" id="Phobius"/>
    </source>
</evidence>
<dbReference type="OrthoDB" id="9807778at2"/>
<dbReference type="EMBL" id="QWDC01000001">
    <property type="protein sequence ID" value="RFZ94084.1"/>
    <property type="molecule type" value="Genomic_DNA"/>
</dbReference>
<keyword evidence="3 10" id="KW-0808">Transferase</keyword>
<evidence type="ECO:0000259" key="9">
    <source>
        <dbReference type="Pfam" id="PF00535"/>
    </source>
</evidence>